<dbReference type="Proteomes" id="UP000186808">
    <property type="component" value="Unassembled WGS sequence"/>
</dbReference>
<evidence type="ECO:0000313" key="6">
    <source>
        <dbReference type="EMBL" id="STO26296.1"/>
    </source>
</evidence>
<feature type="domain" description="Response regulatory" evidence="3">
    <location>
        <begin position="7"/>
        <end position="123"/>
    </location>
</feature>
<dbReference type="InterPro" id="IPR001789">
    <property type="entry name" value="Sig_transdc_resp-reg_receiver"/>
</dbReference>
<protein>
    <submittedName>
        <fullName evidence="6">Adenylate cyclase 2</fullName>
        <ecNumber evidence="6">4.6.1.1</ecNumber>
    </submittedName>
    <submittedName>
        <fullName evidence="5">Two-component system, sensor histidine kinase ChiS</fullName>
    </submittedName>
</protein>
<dbReference type="GO" id="GO:0006171">
    <property type="term" value="P:cAMP biosynthetic process"/>
    <property type="evidence" value="ECO:0007669"/>
    <property type="project" value="TreeGrafter"/>
</dbReference>
<reference evidence="6 8" key="2">
    <citation type="submission" date="2018-06" db="EMBL/GenBank/DDBJ databases">
        <authorList>
            <consortium name="Pathogen Informatics"/>
            <person name="Doyle S."/>
        </authorList>
    </citation>
    <scope>NUCLEOTIDE SEQUENCE [LARGE SCALE GENOMIC DNA]</scope>
    <source>
        <strain evidence="6 8">NCTC11401</strain>
    </source>
</reference>
<dbReference type="AlphaFoldDB" id="A0A377GNB3"/>
<dbReference type="SUPFAM" id="SSF55073">
    <property type="entry name" value="Nucleotide cyclase"/>
    <property type="match status" value="1"/>
</dbReference>
<evidence type="ECO:0000313" key="5">
    <source>
        <dbReference type="EMBL" id="SIR13609.1"/>
    </source>
</evidence>
<dbReference type="InterPro" id="IPR050697">
    <property type="entry name" value="Adenylyl/Guanylyl_Cyclase_3/4"/>
</dbReference>
<dbReference type="RefSeq" id="WP_058467295.1">
    <property type="nucleotide sequence ID" value="NZ_CAAAIV010000101.1"/>
</dbReference>
<dbReference type="STRING" id="464.Lgor_0787"/>
<keyword evidence="5" id="KW-0418">Kinase</keyword>
<sequence>MEKENPVILVVDDSATMRMITCNALIKVGFEVIQAENGDAALSLLKTSKPDAILLDVEMPGLNGFEVCAAIRKLPDCLFLPIMMVTGLEDYESINKAFQAGATDFTTKPINPTLLGYRVRYMVRTNSYFQDLQIAEQRVKALNEELINKLVEIQQNAIAVARFVPQDFLKVLNRKNIADIKLGDCVEKVMTVLFLDIKSFTSLAERLSPVEIFTVFNELMSYLDPAIFKNSGLIDKYIGDAIMALFNSADDAVAAALEMLEALDDFNATRVRNNLKPINAGIGINTGNLIVGTVGYEKRMDCSVISDAVNTASRLESLTRNFNIELVIGEQTYEALTQKEKYNLRCLGLTQVKGKSVPIKVYEVFNHNSLTEIQLKKDSAALFTTALKHYEAKQFVDAANLLEQIVLNNPNDSPAQYFLQQCKEKMTGENNIH</sequence>
<dbReference type="GO" id="GO:0004016">
    <property type="term" value="F:adenylate cyclase activity"/>
    <property type="evidence" value="ECO:0007669"/>
    <property type="project" value="UniProtKB-EC"/>
</dbReference>
<dbReference type="SMART" id="SM00044">
    <property type="entry name" value="CYCc"/>
    <property type="match status" value="1"/>
</dbReference>
<feature type="coiled-coil region" evidence="2">
    <location>
        <begin position="125"/>
        <end position="156"/>
    </location>
</feature>
<dbReference type="InterPro" id="IPR029787">
    <property type="entry name" value="Nucleotide_cyclase"/>
</dbReference>
<evidence type="ECO:0000256" key="2">
    <source>
        <dbReference type="SAM" id="Coils"/>
    </source>
</evidence>
<gene>
    <name evidence="6" type="primary">cyaB_3</name>
    <name evidence="6" type="ORF">NCTC11401_03150</name>
    <name evidence="5" type="ORF">SAMN05421777_10719</name>
</gene>
<evidence type="ECO:0000313" key="7">
    <source>
        <dbReference type="Proteomes" id="UP000186808"/>
    </source>
</evidence>
<evidence type="ECO:0000259" key="3">
    <source>
        <dbReference type="PROSITE" id="PS50110"/>
    </source>
</evidence>
<keyword evidence="2" id="KW-0175">Coiled coil</keyword>
<dbReference type="CDD" id="cd07302">
    <property type="entry name" value="CHD"/>
    <property type="match status" value="1"/>
</dbReference>
<reference evidence="5 7" key="1">
    <citation type="submission" date="2017-01" db="EMBL/GenBank/DDBJ databases">
        <authorList>
            <person name="Varghese N."/>
            <person name="Submissions S."/>
        </authorList>
    </citation>
    <scope>NUCLEOTIDE SEQUENCE [LARGE SCALE GENOMIC DNA]</scope>
    <source>
        <strain evidence="5 7">ATCC 33342</strain>
    </source>
</reference>
<accession>A0A377GNB3</accession>
<keyword evidence="7" id="KW-1185">Reference proteome</keyword>
<keyword evidence="6" id="KW-0456">Lyase</keyword>
<dbReference type="SUPFAM" id="SSF52172">
    <property type="entry name" value="CheY-like"/>
    <property type="match status" value="1"/>
</dbReference>
<dbReference type="EMBL" id="FTNL01000007">
    <property type="protein sequence ID" value="SIR13609.1"/>
    <property type="molecule type" value="Genomic_DNA"/>
</dbReference>
<dbReference type="PANTHER" id="PTHR43081:SF1">
    <property type="entry name" value="ADENYLATE CYCLASE, TERMINAL-DIFFERENTIATION SPECIFIC"/>
    <property type="match status" value="1"/>
</dbReference>
<dbReference type="GO" id="GO:0016301">
    <property type="term" value="F:kinase activity"/>
    <property type="evidence" value="ECO:0007669"/>
    <property type="project" value="UniProtKB-KW"/>
</dbReference>
<dbReference type="OrthoDB" id="9806704at2"/>
<feature type="modified residue" description="4-aspartylphosphate" evidence="1">
    <location>
        <position position="56"/>
    </location>
</feature>
<dbReference type="SMART" id="SM00448">
    <property type="entry name" value="REC"/>
    <property type="match status" value="1"/>
</dbReference>
<dbReference type="Gene3D" id="3.40.50.2300">
    <property type="match status" value="1"/>
</dbReference>
<dbReference type="Pfam" id="PF00072">
    <property type="entry name" value="Response_reg"/>
    <property type="match status" value="1"/>
</dbReference>
<name>A0A377GNB3_9GAMM</name>
<evidence type="ECO:0000259" key="4">
    <source>
        <dbReference type="PROSITE" id="PS50125"/>
    </source>
</evidence>
<organism evidence="6 8">
    <name type="scientific">Fluoribacter gormanii</name>
    <dbReference type="NCBI Taxonomy" id="464"/>
    <lineage>
        <taxon>Bacteria</taxon>
        <taxon>Pseudomonadati</taxon>
        <taxon>Pseudomonadota</taxon>
        <taxon>Gammaproteobacteria</taxon>
        <taxon>Legionellales</taxon>
        <taxon>Legionellaceae</taxon>
        <taxon>Fluoribacter</taxon>
    </lineage>
</organism>
<dbReference type="PROSITE" id="PS50110">
    <property type="entry name" value="RESPONSE_REGULATORY"/>
    <property type="match status" value="1"/>
</dbReference>
<dbReference type="InterPro" id="IPR011006">
    <property type="entry name" value="CheY-like_superfamily"/>
</dbReference>
<keyword evidence="1" id="KW-0597">Phosphoprotein</keyword>
<dbReference type="EC" id="4.6.1.1" evidence="6"/>
<dbReference type="Pfam" id="PF00211">
    <property type="entry name" value="Guanylate_cyc"/>
    <property type="match status" value="1"/>
</dbReference>
<keyword evidence="5" id="KW-0808">Transferase</keyword>
<dbReference type="InterPro" id="IPR001054">
    <property type="entry name" value="A/G_cyclase"/>
</dbReference>
<dbReference type="EMBL" id="UGGV01000001">
    <property type="protein sequence ID" value="STO26296.1"/>
    <property type="molecule type" value="Genomic_DNA"/>
</dbReference>
<dbReference type="GO" id="GO:0000160">
    <property type="term" value="P:phosphorelay signal transduction system"/>
    <property type="evidence" value="ECO:0007669"/>
    <property type="project" value="InterPro"/>
</dbReference>
<proteinExistence type="predicted"/>
<evidence type="ECO:0000313" key="8">
    <source>
        <dbReference type="Proteomes" id="UP000254374"/>
    </source>
</evidence>
<dbReference type="PROSITE" id="PS50125">
    <property type="entry name" value="GUANYLATE_CYCLASE_2"/>
    <property type="match status" value="1"/>
</dbReference>
<dbReference type="PANTHER" id="PTHR43081">
    <property type="entry name" value="ADENYLATE CYCLASE, TERMINAL-DIFFERENTIATION SPECIFIC-RELATED"/>
    <property type="match status" value="1"/>
</dbReference>
<dbReference type="Gene3D" id="3.30.70.1230">
    <property type="entry name" value="Nucleotide cyclase"/>
    <property type="match status" value="1"/>
</dbReference>
<dbReference type="Proteomes" id="UP000254374">
    <property type="component" value="Unassembled WGS sequence"/>
</dbReference>
<evidence type="ECO:0000256" key="1">
    <source>
        <dbReference type="PROSITE-ProRule" id="PRU00169"/>
    </source>
</evidence>
<feature type="domain" description="Guanylate cyclase" evidence="4">
    <location>
        <begin position="191"/>
        <end position="316"/>
    </location>
</feature>